<evidence type="ECO:0000313" key="4">
    <source>
        <dbReference type="Proteomes" id="UP000218542"/>
    </source>
</evidence>
<dbReference type="PANTHER" id="PTHR39160:SF4">
    <property type="entry name" value="RESUSCITATION-PROMOTING FACTOR RPFB"/>
    <property type="match status" value="1"/>
</dbReference>
<dbReference type="Gene3D" id="2.40.40.10">
    <property type="entry name" value="RlpA-like domain"/>
    <property type="match status" value="1"/>
</dbReference>
<dbReference type="GO" id="GO:0019867">
    <property type="term" value="C:outer membrane"/>
    <property type="evidence" value="ECO:0007669"/>
    <property type="project" value="InterPro"/>
</dbReference>
<dbReference type="PANTHER" id="PTHR39160">
    <property type="entry name" value="CELL WALL-BINDING PROTEIN YOCH"/>
    <property type="match status" value="1"/>
</dbReference>
<name>A0A286TTY9_9BACT</name>
<dbReference type="GO" id="GO:0009254">
    <property type="term" value="P:peptidoglycan turnover"/>
    <property type="evidence" value="ECO:0007669"/>
    <property type="project" value="InterPro"/>
</dbReference>
<dbReference type="CDD" id="cd14667">
    <property type="entry name" value="3D_containing_proteins"/>
    <property type="match status" value="1"/>
</dbReference>
<dbReference type="GO" id="GO:0004553">
    <property type="term" value="F:hydrolase activity, hydrolyzing O-glycosyl compounds"/>
    <property type="evidence" value="ECO:0007669"/>
    <property type="project" value="InterPro"/>
</dbReference>
<evidence type="ECO:0000259" key="2">
    <source>
        <dbReference type="Pfam" id="PF06725"/>
    </source>
</evidence>
<organism evidence="3 4">
    <name type="scientific">Candidatus Scalindua japonica</name>
    <dbReference type="NCBI Taxonomy" id="1284222"/>
    <lineage>
        <taxon>Bacteria</taxon>
        <taxon>Pseudomonadati</taxon>
        <taxon>Planctomycetota</taxon>
        <taxon>Candidatus Brocadiia</taxon>
        <taxon>Candidatus Brocadiales</taxon>
        <taxon>Candidatus Scalinduaceae</taxon>
        <taxon>Candidatus Scalindua</taxon>
    </lineage>
</organism>
<dbReference type="AlphaFoldDB" id="A0A286TTY9"/>
<dbReference type="Pfam" id="PF06725">
    <property type="entry name" value="3D"/>
    <property type="match status" value="1"/>
</dbReference>
<evidence type="ECO:0000256" key="1">
    <source>
        <dbReference type="ARBA" id="ARBA00022729"/>
    </source>
</evidence>
<keyword evidence="4" id="KW-1185">Reference proteome</keyword>
<dbReference type="SUPFAM" id="SSF50685">
    <property type="entry name" value="Barwin-like endoglucanases"/>
    <property type="match status" value="1"/>
</dbReference>
<dbReference type="InterPro" id="IPR036908">
    <property type="entry name" value="RlpA-like_sf"/>
</dbReference>
<proteinExistence type="predicted"/>
<accession>A0A286TTY9</accession>
<dbReference type="Proteomes" id="UP000218542">
    <property type="component" value="Unassembled WGS sequence"/>
</dbReference>
<sequence length="141" mass="15652">MSNSKNGMVGLLYARKVVSAFFVGILLLLSSIFFFNNVNAEVFKATAYCSCNKCCDKDPSDKWYGITATGKRARWGTVAVDKKVIKLGSKLRIKGFPNTIFRAEDVGGAIKGNRIDVWFPSHREALKFGVKRIVVQRVING</sequence>
<reference evidence="3 4" key="1">
    <citation type="journal article" date="2017" name="Environ. Microbiol. Rep.">
        <title>Genetic diversity of marine anaerobic ammonium-oxidizing bacteria as revealed by genomic and proteomic analyses of 'Candidatus Scalindua japonica'.</title>
        <authorList>
            <person name="Oshiki M."/>
            <person name="Mizuto K."/>
            <person name="Kimura Z."/>
            <person name="Kindaichi T."/>
            <person name="Satoh H."/>
            <person name="Okabe S."/>
        </authorList>
    </citation>
    <scope>NUCLEOTIDE SEQUENCE [LARGE SCALE GENOMIC DNA]</scope>
    <source>
        <strain evidence="4">husup-a2</strain>
    </source>
</reference>
<dbReference type="InterPro" id="IPR059180">
    <property type="entry name" value="3D_YorM"/>
</dbReference>
<dbReference type="InterPro" id="IPR010611">
    <property type="entry name" value="3D_dom"/>
</dbReference>
<gene>
    <name evidence="3" type="ORF">SCALIN_C01_0252</name>
</gene>
<keyword evidence="1" id="KW-0732">Signal</keyword>
<dbReference type="RefSeq" id="WP_203415293.1">
    <property type="nucleotide sequence ID" value="NZ_BAOS01000001.1"/>
</dbReference>
<dbReference type="EMBL" id="BAOS01000001">
    <property type="protein sequence ID" value="GAX59321.1"/>
    <property type="molecule type" value="Genomic_DNA"/>
</dbReference>
<evidence type="ECO:0000313" key="3">
    <source>
        <dbReference type="EMBL" id="GAX59321.1"/>
    </source>
</evidence>
<feature type="domain" description="3D" evidence="2">
    <location>
        <begin position="77"/>
        <end position="130"/>
    </location>
</feature>
<protein>
    <recommendedName>
        <fullName evidence="2">3D domain-containing protein</fullName>
    </recommendedName>
</protein>
<comment type="caution">
    <text evidence="3">The sequence shown here is derived from an EMBL/GenBank/DDBJ whole genome shotgun (WGS) entry which is preliminary data.</text>
</comment>
<dbReference type="InterPro" id="IPR051933">
    <property type="entry name" value="Resuscitation_pf_RpfB"/>
</dbReference>